<dbReference type="AlphaFoldDB" id="A0A2W1NQX8"/>
<organism evidence="1 2">
    <name type="scientific">Putridiphycobacter roseus</name>
    <dbReference type="NCBI Taxonomy" id="2219161"/>
    <lineage>
        <taxon>Bacteria</taxon>
        <taxon>Pseudomonadati</taxon>
        <taxon>Bacteroidota</taxon>
        <taxon>Flavobacteriia</taxon>
        <taxon>Flavobacteriales</taxon>
        <taxon>Crocinitomicaceae</taxon>
        <taxon>Putridiphycobacter</taxon>
    </lineage>
</organism>
<comment type="caution">
    <text evidence="1">The sequence shown here is derived from an EMBL/GenBank/DDBJ whole genome shotgun (WGS) entry which is preliminary data.</text>
</comment>
<accession>A0A2W1NQX8</accession>
<dbReference type="EMBL" id="QKSB01000005">
    <property type="protein sequence ID" value="PZE17078.1"/>
    <property type="molecule type" value="Genomic_DNA"/>
</dbReference>
<dbReference type="RefSeq" id="WP_111063202.1">
    <property type="nucleotide sequence ID" value="NZ_JBHUCU010000032.1"/>
</dbReference>
<gene>
    <name evidence="1" type="ORF">DNU06_10055</name>
</gene>
<dbReference type="Proteomes" id="UP000249248">
    <property type="component" value="Unassembled WGS sequence"/>
</dbReference>
<evidence type="ECO:0000313" key="1">
    <source>
        <dbReference type="EMBL" id="PZE17078.1"/>
    </source>
</evidence>
<protein>
    <submittedName>
        <fullName evidence="1">Uncharacterized protein</fullName>
    </submittedName>
</protein>
<name>A0A2W1NQX8_9FLAO</name>
<evidence type="ECO:0000313" key="2">
    <source>
        <dbReference type="Proteomes" id="UP000249248"/>
    </source>
</evidence>
<proteinExistence type="predicted"/>
<sequence length="251" mass="29480">MELDIKRLDKYIAVLEKIIVAEDDTRFDAWMLMDCSEGGWNENYNWDTYYLYVSESELLDKVYTLLNFIEALPQYKAQQNDLLKVIKYKRIIDRRMGNNGHECDMYKDGIVNPFDFESFIVNKHSANRLIPRADKQKKLENALNYIINSGLAQTDNIAEDFIQINKEDTHTSATMKWLGTEGEFGAWCNVVKECLVSVQEKKYYKNCSGLIKKEDDSYFNPKNVSSALYKDVKHKFEKSKYEEMKDNIENM</sequence>
<keyword evidence="2" id="KW-1185">Reference proteome</keyword>
<reference evidence="1 2" key="1">
    <citation type="submission" date="2018-06" db="EMBL/GenBank/DDBJ databases">
        <title>The draft genome sequence of Crocinitomix sp. SM1701.</title>
        <authorList>
            <person name="Zhang X."/>
        </authorList>
    </citation>
    <scope>NUCLEOTIDE SEQUENCE [LARGE SCALE GENOMIC DNA]</scope>
    <source>
        <strain evidence="1 2">SM1701</strain>
    </source>
</reference>